<sequence>IRHLSSSATCPRYDQEPESVYHCFFGCTAAKDVWALFDPVFPCPPPSQPLCMVLRHMMKGRECLFAAGLWWIWRNRCNVIFNQDKIWTAQQVSFLSPNSAYEFSGSIVRYTSLHFEVDLNWLPPPQGSCKINCDTSVMPNLGLAGFGCIIRNDLGILLKLVLAISRFGKFTDVNCLRFGGVLCWLGNVE</sequence>
<feature type="non-terminal residue" evidence="1">
    <location>
        <position position="1"/>
    </location>
</feature>
<proteinExistence type="predicted"/>
<reference evidence="1 2" key="1">
    <citation type="journal article" date="2023" name="Plants (Basel)">
        <title>Bridging the Gap: Combining Genomics and Transcriptomics Approaches to Understand Stylosanthes scabra, an Orphan Legume from the Brazilian Caatinga.</title>
        <authorList>
            <person name="Ferreira-Neto J.R.C."/>
            <person name="da Silva M.D."/>
            <person name="Binneck E."/>
            <person name="de Melo N.F."/>
            <person name="da Silva R.H."/>
            <person name="de Melo A.L.T.M."/>
            <person name="Pandolfi V."/>
            <person name="Bustamante F.O."/>
            <person name="Brasileiro-Vidal A.C."/>
            <person name="Benko-Iseppon A.M."/>
        </authorList>
    </citation>
    <scope>NUCLEOTIDE SEQUENCE [LARGE SCALE GENOMIC DNA]</scope>
    <source>
        <tissue evidence="1">Leaves</tissue>
    </source>
</reference>
<dbReference type="PANTHER" id="PTHR47074">
    <property type="entry name" value="BNAC02G40300D PROTEIN"/>
    <property type="match status" value="1"/>
</dbReference>
<dbReference type="PANTHER" id="PTHR47074:SF11">
    <property type="entry name" value="REVERSE TRANSCRIPTASE-LIKE PROTEIN"/>
    <property type="match status" value="1"/>
</dbReference>
<organism evidence="1 2">
    <name type="scientific">Stylosanthes scabra</name>
    <dbReference type="NCBI Taxonomy" id="79078"/>
    <lineage>
        <taxon>Eukaryota</taxon>
        <taxon>Viridiplantae</taxon>
        <taxon>Streptophyta</taxon>
        <taxon>Embryophyta</taxon>
        <taxon>Tracheophyta</taxon>
        <taxon>Spermatophyta</taxon>
        <taxon>Magnoliopsida</taxon>
        <taxon>eudicotyledons</taxon>
        <taxon>Gunneridae</taxon>
        <taxon>Pentapetalae</taxon>
        <taxon>rosids</taxon>
        <taxon>fabids</taxon>
        <taxon>Fabales</taxon>
        <taxon>Fabaceae</taxon>
        <taxon>Papilionoideae</taxon>
        <taxon>50 kb inversion clade</taxon>
        <taxon>dalbergioids sensu lato</taxon>
        <taxon>Dalbergieae</taxon>
        <taxon>Pterocarpus clade</taxon>
        <taxon>Stylosanthes</taxon>
    </lineage>
</organism>
<keyword evidence="2" id="KW-1185">Reference proteome</keyword>
<dbReference type="Proteomes" id="UP001341840">
    <property type="component" value="Unassembled WGS sequence"/>
</dbReference>
<dbReference type="EMBL" id="JASCZI010182745">
    <property type="protein sequence ID" value="MED6188525.1"/>
    <property type="molecule type" value="Genomic_DNA"/>
</dbReference>
<dbReference type="InterPro" id="IPR052929">
    <property type="entry name" value="RNase_H-like_EbsB-rel"/>
</dbReference>
<accession>A0ABU6WW08</accession>
<evidence type="ECO:0000313" key="2">
    <source>
        <dbReference type="Proteomes" id="UP001341840"/>
    </source>
</evidence>
<comment type="caution">
    <text evidence="1">The sequence shown here is derived from an EMBL/GenBank/DDBJ whole genome shotgun (WGS) entry which is preliminary data.</text>
</comment>
<protein>
    <recommendedName>
        <fullName evidence="3">Reverse transcriptase zinc-binding domain-containing protein</fullName>
    </recommendedName>
</protein>
<evidence type="ECO:0008006" key="3">
    <source>
        <dbReference type="Google" id="ProtNLM"/>
    </source>
</evidence>
<name>A0ABU6WW08_9FABA</name>
<evidence type="ECO:0000313" key="1">
    <source>
        <dbReference type="EMBL" id="MED6188525.1"/>
    </source>
</evidence>
<gene>
    <name evidence="1" type="ORF">PIB30_086810</name>
</gene>